<dbReference type="RefSeq" id="WP_317642479.1">
    <property type="nucleotide sequence ID" value="NZ_AP026800.1"/>
</dbReference>
<evidence type="ECO:0000256" key="7">
    <source>
        <dbReference type="RuleBase" id="RU363032"/>
    </source>
</evidence>
<dbReference type="InterPro" id="IPR000515">
    <property type="entry name" value="MetI-like"/>
</dbReference>
<dbReference type="Pfam" id="PF19300">
    <property type="entry name" value="BPD_transp_1_N"/>
    <property type="match status" value="1"/>
</dbReference>
<gene>
    <name evidence="9" type="ORF">KIMH_10860</name>
</gene>
<evidence type="ECO:0000313" key="10">
    <source>
        <dbReference type="Proteomes" id="UP001321748"/>
    </source>
</evidence>
<feature type="domain" description="ABC transmembrane type-1" evidence="8">
    <location>
        <begin position="94"/>
        <end position="307"/>
    </location>
</feature>
<evidence type="ECO:0000259" key="8">
    <source>
        <dbReference type="PROSITE" id="PS50928"/>
    </source>
</evidence>
<feature type="transmembrane region" description="Helical" evidence="7">
    <location>
        <begin position="289"/>
        <end position="306"/>
    </location>
</feature>
<dbReference type="PANTHER" id="PTHR43163:SF6">
    <property type="entry name" value="DIPEPTIDE TRANSPORT SYSTEM PERMEASE PROTEIN DPPB-RELATED"/>
    <property type="match status" value="1"/>
</dbReference>
<keyword evidence="3" id="KW-1003">Cell membrane</keyword>
<organism evidence="9 10">
    <name type="scientific">Bombiscardovia apis</name>
    <dbReference type="NCBI Taxonomy" id="2932182"/>
    <lineage>
        <taxon>Bacteria</taxon>
        <taxon>Bacillati</taxon>
        <taxon>Actinomycetota</taxon>
        <taxon>Actinomycetes</taxon>
        <taxon>Bifidobacteriales</taxon>
        <taxon>Bifidobacteriaceae</taxon>
        <taxon>Bombiscardovia</taxon>
    </lineage>
</organism>
<dbReference type="PROSITE" id="PS50928">
    <property type="entry name" value="ABC_TM1"/>
    <property type="match status" value="1"/>
</dbReference>
<evidence type="ECO:0000313" key="9">
    <source>
        <dbReference type="EMBL" id="BDR54975.1"/>
    </source>
</evidence>
<dbReference type="Pfam" id="PF00528">
    <property type="entry name" value="BPD_transp_1"/>
    <property type="match status" value="1"/>
</dbReference>
<accession>A0ABN6SG34</accession>
<evidence type="ECO:0000256" key="4">
    <source>
        <dbReference type="ARBA" id="ARBA00022692"/>
    </source>
</evidence>
<keyword evidence="4 7" id="KW-0812">Transmembrane</keyword>
<keyword evidence="5 7" id="KW-1133">Transmembrane helix</keyword>
<keyword evidence="2 7" id="KW-0813">Transport</keyword>
<evidence type="ECO:0000256" key="5">
    <source>
        <dbReference type="ARBA" id="ARBA00022989"/>
    </source>
</evidence>
<keyword evidence="6 7" id="KW-0472">Membrane</keyword>
<feature type="transmembrane region" description="Helical" evidence="7">
    <location>
        <begin position="143"/>
        <end position="164"/>
    </location>
</feature>
<feature type="transmembrane region" description="Helical" evidence="7">
    <location>
        <begin position="100"/>
        <end position="122"/>
    </location>
</feature>
<feature type="transmembrane region" description="Helical" evidence="7">
    <location>
        <begin position="242"/>
        <end position="269"/>
    </location>
</feature>
<reference evidence="9 10" key="1">
    <citation type="journal article" date="2023" name="Microbiol. Spectr.">
        <title>Symbiosis of Carpenter Bees with Uncharacterized Lactic Acid Bacteria Showing NAD Auxotrophy.</title>
        <authorList>
            <person name="Kawasaki S."/>
            <person name="Ozawa K."/>
            <person name="Mori T."/>
            <person name="Yamamoto A."/>
            <person name="Ito M."/>
            <person name="Ohkuma M."/>
            <person name="Sakamoto M."/>
            <person name="Matsutani M."/>
        </authorList>
    </citation>
    <scope>NUCLEOTIDE SEQUENCE [LARGE SCALE GENOMIC DNA]</scope>
    <source>
        <strain evidence="9 10">KimH</strain>
    </source>
</reference>
<name>A0ABN6SG34_9BIFI</name>
<dbReference type="EMBL" id="AP026800">
    <property type="protein sequence ID" value="BDR54975.1"/>
    <property type="molecule type" value="Genomic_DNA"/>
</dbReference>
<dbReference type="InterPro" id="IPR035906">
    <property type="entry name" value="MetI-like_sf"/>
</dbReference>
<dbReference type="InterPro" id="IPR045621">
    <property type="entry name" value="BPD_transp_1_N"/>
</dbReference>
<dbReference type="Gene3D" id="1.10.3720.10">
    <property type="entry name" value="MetI-like"/>
    <property type="match status" value="1"/>
</dbReference>
<dbReference type="SUPFAM" id="SSF161098">
    <property type="entry name" value="MetI-like"/>
    <property type="match status" value="1"/>
</dbReference>
<dbReference type="Proteomes" id="UP001321748">
    <property type="component" value="Chromosome"/>
</dbReference>
<sequence length="325" mass="34212">MRFLLRRLLLFALALLAISLVIFAALRILPGDVATIMAGLNAPPDRVEALRAQLGLNRSLPQQYGDWMLGLLHGDFGLSMLTGRPIAAQVGSRAALTFPLITLGLAIALIVGIPLGCLSLMASSSRLRSFYHILSIVGGSIPALWGGLLLILLFSRGVGLVGLLPSQGFPESGWADFGQALESLTLPALTLGILVGASLMRYTRSALGELADSGWIDMARACGMTHNQALVRVGLRLALPQLVSVVGLTFAEMITGAMVVENLFALPGLGSGLVTDLGNRDLIAVQSELFMLAAFFLGVGLIVDLLHRALDPRLKASSAVGEVNA</sequence>
<dbReference type="PANTHER" id="PTHR43163">
    <property type="entry name" value="DIPEPTIDE TRANSPORT SYSTEM PERMEASE PROTEIN DPPB-RELATED"/>
    <property type="match status" value="1"/>
</dbReference>
<keyword evidence="10" id="KW-1185">Reference proteome</keyword>
<comment type="similarity">
    <text evidence="7">Belongs to the binding-protein-dependent transport system permease family.</text>
</comment>
<protein>
    <submittedName>
        <fullName evidence="9">ABC transporter permease</fullName>
    </submittedName>
</protein>
<evidence type="ECO:0000256" key="2">
    <source>
        <dbReference type="ARBA" id="ARBA00022448"/>
    </source>
</evidence>
<dbReference type="CDD" id="cd06261">
    <property type="entry name" value="TM_PBP2"/>
    <property type="match status" value="1"/>
</dbReference>
<feature type="transmembrane region" description="Helical" evidence="7">
    <location>
        <begin position="184"/>
        <end position="202"/>
    </location>
</feature>
<evidence type="ECO:0000256" key="1">
    <source>
        <dbReference type="ARBA" id="ARBA00004651"/>
    </source>
</evidence>
<evidence type="ECO:0000256" key="6">
    <source>
        <dbReference type="ARBA" id="ARBA00023136"/>
    </source>
</evidence>
<proteinExistence type="inferred from homology"/>
<comment type="subcellular location">
    <subcellularLocation>
        <location evidence="1 7">Cell membrane</location>
        <topology evidence="1 7">Multi-pass membrane protein</topology>
    </subcellularLocation>
</comment>
<evidence type="ECO:0000256" key="3">
    <source>
        <dbReference type="ARBA" id="ARBA00022475"/>
    </source>
</evidence>